<dbReference type="GO" id="GO:0044272">
    <property type="term" value="P:sulfur compound biosynthetic process"/>
    <property type="evidence" value="ECO:0007669"/>
    <property type="project" value="UniProtKB-ARBA"/>
</dbReference>
<evidence type="ECO:0000256" key="4">
    <source>
        <dbReference type="ARBA" id="ARBA00022982"/>
    </source>
</evidence>
<dbReference type="SUPFAM" id="SSF52467">
    <property type="entry name" value="DHS-like NAD/FAD-binding domain"/>
    <property type="match status" value="1"/>
</dbReference>
<dbReference type="OrthoDB" id="6837at2157"/>
<protein>
    <submittedName>
        <fullName evidence="9">Pyruvate dehydrogenase</fullName>
    </submittedName>
</protein>
<dbReference type="CDD" id="cd00730">
    <property type="entry name" value="rubredoxin"/>
    <property type="match status" value="1"/>
</dbReference>
<evidence type="ECO:0000256" key="2">
    <source>
        <dbReference type="ARBA" id="ARBA00022448"/>
    </source>
</evidence>
<sequence>MIWRCGVCNYRYDEETGEPATDTPAETRFAELDDSWRCPVCGAARSAFLMVRRDTITHDLSEKTVSDAIIEELLASGITLVFGLPGTSSLGLVDAIRRDERMRYIVVRHEAAAAMAASAYNKLTGEMAACLTIAGPGATNLATGLYDAKEDRASVLSINGQVSIQYTGEYGLQEIDQDAFFRPITVYNNTISDRKMTLLLLTRAVRYARLRHGVAQLSVPNDIQKQRLDPAICRREIVITEPGITPDDESLRRAAEAIEAAEHPVILAGYGAYPDGDAIIAQAEKIDAPILTTFRSKGIIPEDHPRVIGVLGSLGSPQARTLVERADLIITYGVSFSKFTNVPTETPIIQVDTNPVRLGIGPETIPLWGSCSLTIPLITGMVTEKRRPGLTDEIARMKQEWIDQRNREADPDALPIRPPYIMQVLSETLPDDCVIALDVGENQWWFGRNFRMKKQRFCMSGYLGTMGFGFPAAIAAKCAYPDKKVVCITGDGGFSQAMADFVTAVKYDLPMVVIVINNRELGMIQVEQLMEHYENFGTDLKNPDFAAYAEVCGGVGIRVLEPQDLAPALEEALKQEKPVILDVISDSRRFV</sequence>
<accession>A0A8J7W729</accession>
<keyword evidence="5" id="KW-0408">Iron</keyword>
<dbReference type="PANTHER" id="PTHR42981:SF2">
    <property type="entry name" value="PYRUVATE DEHYDROGENASE [UBIQUINONE]"/>
    <property type="match status" value="1"/>
</dbReference>
<dbReference type="InterPro" id="IPR047211">
    <property type="entry name" value="POXB-like"/>
</dbReference>
<dbReference type="Gene3D" id="3.40.50.970">
    <property type="match status" value="2"/>
</dbReference>
<dbReference type="Pfam" id="PF02775">
    <property type="entry name" value="TPP_enzyme_C"/>
    <property type="match status" value="1"/>
</dbReference>
<gene>
    <name evidence="9" type="ORF">RJ53_08740</name>
</gene>
<dbReference type="GO" id="GO:0005506">
    <property type="term" value="F:iron ion binding"/>
    <property type="evidence" value="ECO:0007669"/>
    <property type="project" value="InterPro"/>
</dbReference>
<keyword evidence="4" id="KW-0249">Electron transport</keyword>
<evidence type="ECO:0000256" key="1">
    <source>
        <dbReference type="ARBA" id="ARBA00007812"/>
    </source>
</evidence>
<dbReference type="SUPFAM" id="SSF57802">
    <property type="entry name" value="Rubredoxin-like"/>
    <property type="match status" value="1"/>
</dbReference>
<dbReference type="Gene3D" id="2.20.28.10">
    <property type="match status" value="1"/>
</dbReference>
<dbReference type="InterPro" id="IPR018527">
    <property type="entry name" value="Rubredoxin_Fe_BS"/>
</dbReference>
<comment type="similarity">
    <text evidence="1 7">Belongs to the TPP enzyme family.</text>
</comment>
<keyword evidence="2" id="KW-0813">Transport</keyword>
<evidence type="ECO:0000313" key="10">
    <source>
        <dbReference type="Proteomes" id="UP000730161"/>
    </source>
</evidence>
<keyword evidence="9" id="KW-0670">Pyruvate</keyword>
<dbReference type="InterPro" id="IPR047212">
    <property type="entry name" value="TPP_POXB-like"/>
</dbReference>
<dbReference type="CDD" id="cd02014">
    <property type="entry name" value="TPP_POX"/>
    <property type="match status" value="1"/>
</dbReference>
<organism evidence="9 10">
    <name type="scientific">Methanocalculus chunghsingensis</name>
    <dbReference type="NCBI Taxonomy" id="156457"/>
    <lineage>
        <taxon>Archaea</taxon>
        <taxon>Methanobacteriati</taxon>
        <taxon>Methanobacteriota</taxon>
        <taxon>Stenosarchaea group</taxon>
        <taxon>Methanomicrobia</taxon>
        <taxon>Methanomicrobiales</taxon>
        <taxon>Methanocalculaceae</taxon>
        <taxon>Methanocalculus</taxon>
    </lineage>
</organism>
<dbReference type="GO" id="GO:0006082">
    <property type="term" value="P:organic acid metabolic process"/>
    <property type="evidence" value="ECO:0007669"/>
    <property type="project" value="UniProtKB-ARBA"/>
</dbReference>
<reference evidence="9" key="1">
    <citation type="submission" date="2014-12" db="EMBL/GenBank/DDBJ databases">
        <authorList>
            <person name="Huang H.-H."/>
            <person name="Chen S.-C."/>
            <person name="Lai M.-C."/>
        </authorList>
    </citation>
    <scope>NUCLEOTIDE SEQUENCE</scope>
    <source>
        <strain evidence="9">K1F9705b</strain>
    </source>
</reference>
<dbReference type="PROSITE" id="PS00187">
    <property type="entry name" value="TPP_ENZYMES"/>
    <property type="match status" value="1"/>
</dbReference>
<dbReference type="GO" id="GO:0003824">
    <property type="term" value="F:catalytic activity"/>
    <property type="evidence" value="ECO:0007669"/>
    <property type="project" value="InterPro"/>
</dbReference>
<evidence type="ECO:0000313" key="9">
    <source>
        <dbReference type="EMBL" id="MBR1369569.1"/>
    </source>
</evidence>
<dbReference type="InterPro" id="IPR024935">
    <property type="entry name" value="Rubredoxin_dom"/>
</dbReference>
<dbReference type="PRINTS" id="PR00163">
    <property type="entry name" value="RUBREDOXIN"/>
</dbReference>
<evidence type="ECO:0000259" key="8">
    <source>
        <dbReference type="PROSITE" id="PS50903"/>
    </source>
</evidence>
<dbReference type="PROSITE" id="PS50903">
    <property type="entry name" value="RUBREDOXIN_LIKE"/>
    <property type="match status" value="1"/>
</dbReference>
<keyword evidence="6 7" id="KW-0786">Thiamine pyrophosphate</keyword>
<dbReference type="InterPro" id="IPR012001">
    <property type="entry name" value="Thiamin_PyroP_enz_TPP-bd_dom"/>
</dbReference>
<evidence type="ECO:0000256" key="6">
    <source>
        <dbReference type="ARBA" id="ARBA00023052"/>
    </source>
</evidence>
<name>A0A8J7W729_9EURY</name>
<dbReference type="GO" id="GO:0000287">
    <property type="term" value="F:magnesium ion binding"/>
    <property type="evidence" value="ECO:0007669"/>
    <property type="project" value="InterPro"/>
</dbReference>
<evidence type="ECO:0000256" key="7">
    <source>
        <dbReference type="RuleBase" id="RU362132"/>
    </source>
</evidence>
<dbReference type="PANTHER" id="PTHR42981">
    <property type="entry name" value="PYRUVATE DEHYDROGENASE [UBIQUINONE]"/>
    <property type="match status" value="1"/>
</dbReference>
<dbReference type="Pfam" id="PF00301">
    <property type="entry name" value="Rubredoxin"/>
    <property type="match status" value="1"/>
</dbReference>
<dbReference type="EMBL" id="JWHL01000014">
    <property type="protein sequence ID" value="MBR1369569.1"/>
    <property type="molecule type" value="Genomic_DNA"/>
</dbReference>
<dbReference type="InterPro" id="IPR029035">
    <property type="entry name" value="DHS-like_NAD/FAD-binding_dom"/>
</dbReference>
<dbReference type="Gene3D" id="3.40.50.1220">
    <property type="entry name" value="TPP-binding domain"/>
    <property type="match status" value="1"/>
</dbReference>
<proteinExistence type="inferred from homology"/>
<dbReference type="InterPro" id="IPR011766">
    <property type="entry name" value="TPP_enzyme_TPP-bd"/>
</dbReference>
<dbReference type="InterPro" id="IPR012000">
    <property type="entry name" value="Thiamin_PyroP_enz_cen_dom"/>
</dbReference>
<dbReference type="Pfam" id="PF02776">
    <property type="entry name" value="TPP_enzyme_N"/>
    <property type="match status" value="1"/>
</dbReference>
<dbReference type="GO" id="GO:0030976">
    <property type="term" value="F:thiamine pyrophosphate binding"/>
    <property type="evidence" value="ECO:0007669"/>
    <property type="project" value="InterPro"/>
</dbReference>
<comment type="caution">
    <text evidence="9">The sequence shown here is derived from an EMBL/GenBank/DDBJ whole genome shotgun (WGS) entry which is preliminary data.</text>
</comment>
<dbReference type="SUPFAM" id="SSF52518">
    <property type="entry name" value="Thiamin diphosphate-binding fold (THDP-binding)"/>
    <property type="match status" value="2"/>
</dbReference>
<evidence type="ECO:0000256" key="5">
    <source>
        <dbReference type="ARBA" id="ARBA00023004"/>
    </source>
</evidence>
<dbReference type="InterPro" id="IPR024934">
    <property type="entry name" value="Rubredoxin-like_dom"/>
</dbReference>
<dbReference type="AlphaFoldDB" id="A0A8J7W729"/>
<keyword evidence="10" id="KW-1185">Reference proteome</keyword>
<dbReference type="InterPro" id="IPR029061">
    <property type="entry name" value="THDP-binding"/>
</dbReference>
<feature type="domain" description="Rubredoxin-like" evidence="8">
    <location>
        <begin position="3"/>
        <end position="51"/>
    </location>
</feature>
<keyword evidence="3" id="KW-0479">Metal-binding</keyword>
<evidence type="ECO:0000256" key="3">
    <source>
        <dbReference type="ARBA" id="ARBA00022723"/>
    </source>
</evidence>
<dbReference type="Pfam" id="PF00205">
    <property type="entry name" value="TPP_enzyme_M"/>
    <property type="match status" value="1"/>
</dbReference>
<dbReference type="InterPro" id="IPR000399">
    <property type="entry name" value="TPP-bd_CS"/>
</dbReference>
<dbReference type="Proteomes" id="UP000730161">
    <property type="component" value="Unassembled WGS sequence"/>
</dbReference>
<dbReference type="PROSITE" id="PS00202">
    <property type="entry name" value="RUBREDOXIN"/>
    <property type="match status" value="1"/>
</dbReference>